<protein>
    <submittedName>
        <fullName evidence="2">Uncharacterized protein</fullName>
    </submittedName>
</protein>
<dbReference type="EMBL" id="OA567087">
    <property type="protein sequence ID" value="CAD7199855.1"/>
    <property type="molecule type" value="Genomic_DNA"/>
</dbReference>
<name>A0A7R8ZB14_TIMDO</name>
<organism evidence="2">
    <name type="scientific">Timema douglasi</name>
    <name type="common">Walking stick</name>
    <dbReference type="NCBI Taxonomy" id="61478"/>
    <lineage>
        <taxon>Eukaryota</taxon>
        <taxon>Metazoa</taxon>
        <taxon>Ecdysozoa</taxon>
        <taxon>Arthropoda</taxon>
        <taxon>Hexapoda</taxon>
        <taxon>Insecta</taxon>
        <taxon>Pterygota</taxon>
        <taxon>Neoptera</taxon>
        <taxon>Polyneoptera</taxon>
        <taxon>Phasmatodea</taxon>
        <taxon>Timematodea</taxon>
        <taxon>Timematoidea</taxon>
        <taxon>Timematidae</taxon>
        <taxon>Timema</taxon>
    </lineage>
</organism>
<evidence type="ECO:0000256" key="1">
    <source>
        <dbReference type="SAM" id="MobiDB-lite"/>
    </source>
</evidence>
<feature type="compositionally biased region" description="Polar residues" evidence="1">
    <location>
        <begin position="562"/>
        <end position="571"/>
    </location>
</feature>
<sequence length="929" mass="102995">MVRQFKNLLNPFLQSIPVITKQLETNPTFLGQFPSAGGVGSSFSVSARRSRRGINPPEEIVEANPPGMDILHMMKPNNYGVKLRRDLDRLLLEKSVTDESSIKDYGRQIESVINSHNTHTIDDWDNEVGDSGEQFTDGPTPEFDTETPALMTPDQDFPPESTESTEQPKEIGTESVENPQDRGLTEPKEFDVITEETAREESKEGGKEFPKHTKRDNSRPPYSFYPYFGEIEYIPGCEVDLFSGSIPVGAPKMNSYSPFGAYRGGQTNGFNYPAGRSHYQNLFLNYPMVYTQSHFFPHTGWKHNSFSTSHGGECPCWSCQHGGKLALRAESKQKRFDSDHSKEVKGSHIPVTGVSTPTNVGNTRFDAIEEIDIEEVNSKIAKDYEEVIYSSTQRSSAGDLYNQQHSGALKEESGELEIFSTETVDQTSTEYSSKEENESVGLQEFSVTSQTQPFSQSHETQTIGGKGYGYGISQSHESQHIGGKGHGYGISQSHETQTIGGKGYGYGISQSHETQNIGGKGNGYGISQSHESQNIGGKGHGYGISQSHESQHIGGKGHGYGISQSHETQTIGGKGYGQRSSTQLHDYNKSIGYGSGQHSSTQLNDLNESVGYVSEQRSSNQDSEYEGEKIITSDAEYNQNADYSSEKTVFSSQSFEEDQDIKQGKQTVFKLKNIDHDSIRSHETGDLEKHTSIFKINENKPIISGQVCCKRVSKGIDGSNPGIVRQSTCGGTFARIPSNGCFSHAESNIIRYPSWRLRKGTFKRPVYKTHPESQGRGLKNSNKYSTSSKVVVESSPSLQNEGSCPCSSRYLQRGRQNLEQEYIQQSALRQGETRCGSLRGGLRRRQEYLPRQNSGLVSWYASSTSQQGSLEDDGLIYGYGSNWNANRGENGKMSFSSQPSGHKGVRYLYSSGVSRPNARPRFYSQEIFW</sequence>
<feature type="compositionally biased region" description="Polar residues" evidence="1">
    <location>
        <begin position="420"/>
        <end position="431"/>
    </location>
</feature>
<feature type="compositionally biased region" description="Polar residues" evidence="1">
    <location>
        <begin position="525"/>
        <end position="535"/>
    </location>
</feature>
<feature type="region of interest" description="Disordered" evidence="1">
    <location>
        <begin position="510"/>
        <end position="582"/>
    </location>
</feature>
<accession>A0A7R8ZB14</accession>
<proteinExistence type="predicted"/>
<evidence type="ECO:0000313" key="2">
    <source>
        <dbReference type="EMBL" id="CAD7199855.1"/>
    </source>
</evidence>
<feature type="region of interest" description="Disordered" evidence="1">
    <location>
        <begin position="118"/>
        <end position="216"/>
    </location>
</feature>
<feature type="compositionally biased region" description="Polar residues" evidence="1">
    <location>
        <begin position="394"/>
        <end position="406"/>
    </location>
</feature>
<reference evidence="2" key="1">
    <citation type="submission" date="2020-11" db="EMBL/GenBank/DDBJ databases">
        <authorList>
            <person name="Tran Van P."/>
        </authorList>
    </citation>
    <scope>NUCLEOTIDE SEQUENCE</scope>
</reference>
<feature type="compositionally biased region" description="Basic and acidic residues" evidence="1">
    <location>
        <begin position="179"/>
        <end position="216"/>
    </location>
</feature>
<feature type="region of interest" description="Disordered" evidence="1">
    <location>
        <begin position="394"/>
        <end position="496"/>
    </location>
</feature>
<feature type="region of interest" description="Disordered" evidence="1">
    <location>
        <begin position="336"/>
        <end position="355"/>
    </location>
</feature>
<gene>
    <name evidence="2" type="ORF">TDIB3V08_LOCUS6096</name>
</gene>
<dbReference type="AlphaFoldDB" id="A0A7R8ZB14"/>
<feature type="compositionally biased region" description="Basic and acidic residues" evidence="1">
    <location>
        <begin position="336"/>
        <end position="346"/>
    </location>
</feature>
<feature type="compositionally biased region" description="Polar residues" evidence="1">
    <location>
        <begin position="445"/>
        <end position="463"/>
    </location>
</feature>